<name>A0A6B3LCV2_9BACT</name>
<organism evidence="1 2">
    <name type="scientific">Sulfuriroseicoccus oceanibius</name>
    <dbReference type="NCBI Taxonomy" id="2707525"/>
    <lineage>
        <taxon>Bacteria</taxon>
        <taxon>Pseudomonadati</taxon>
        <taxon>Verrucomicrobiota</taxon>
        <taxon>Verrucomicrobiia</taxon>
        <taxon>Verrucomicrobiales</taxon>
        <taxon>Verrucomicrobiaceae</taxon>
        <taxon>Sulfuriroseicoccus</taxon>
    </lineage>
</organism>
<sequence length="255" mass="27294">MKALTTLAALTAAALVPAMAQESSEEEITYAVAPLETDDSNSALGGAEFSAGAGYASSHNYRGVDYGQHAGEFDVKMKMPVSDFGVLTVGGRYIGTNESFNEGQAFTSLQLPLGPAAAFLGYRYFGNDGLEDFPLDTDSRHEIGTMLGSRFFSVDFSVAYFYDTGYEGHYTELRGSKAWALGQNVHVKASAAASYGFDYQFDGSGFNHFQASLEFPIDLNESVELSPFVTAVLPGSDLTTEDDTVVGGMNLKVSF</sequence>
<reference evidence="1 2" key="1">
    <citation type="submission" date="2020-12" db="EMBL/GenBank/DDBJ databases">
        <title>Sulforoseuscoccus oceanibium gen. nov., sp. nov., a representative of the phylum Verrucomicrobia with special cytoplasmic membrane, and proposal of Sulforoseuscoccusaceae fam. nov.</title>
        <authorList>
            <person name="Xi F."/>
        </authorList>
    </citation>
    <scope>NUCLEOTIDE SEQUENCE [LARGE SCALE GENOMIC DNA]</scope>
    <source>
        <strain evidence="1 2">T37</strain>
    </source>
</reference>
<dbReference type="Proteomes" id="UP000475117">
    <property type="component" value="Chromosome"/>
</dbReference>
<keyword evidence="2" id="KW-1185">Reference proteome</keyword>
<protein>
    <submittedName>
        <fullName evidence="1">Uncharacterized protein</fullName>
    </submittedName>
</protein>
<dbReference type="AlphaFoldDB" id="A0A6B3LCV2"/>
<accession>A0A6B3LCV2</accession>
<proteinExistence type="predicted"/>
<dbReference type="RefSeq" id="WP_164365046.1">
    <property type="nucleotide sequence ID" value="NZ_CP066776.1"/>
</dbReference>
<evidence type="ECO:0000313" key="2">
    <source>
        <dbReference type="Proteomes" id="UP000475117"/>
    </source>
</evidence>
<gene>
    <name evidence="1" type="ORF">G3M56_003785</name>
</gene>
<dbReference type="KEGG" id="soa:G3M56_003785"/>
<evidence type="ECO:0000313" key="1">
    <source>
        <dbReference type="EMBL" id="QQL45719.1"/>
    </source>
</evidence>
<dbReference type="EMBL" id="CP066776">
    <property type="protein sequence ID" value="QQL45719.1"/>
    <property type="molecule type" value="Genomic_DNA"/>
</dbReference>